<dbReference type="EMBL" id="LR796380">
    <property type="protein sequence ID" value="CAB4140767.1"/>
    <property type="molecule type" value="Genomic_DNA"/>
</dbReference>
<protein>
    <submittedName>
        <fullName evidence="1">Uncharacterized protein</fullName>
    </submittedName>
</protein>
<dbReference type="Gene3D" id="3.40.630.150">
    <property type="entry name" value="Malonyl-CoA decarboxylase, catalytic domain"/>
    <property type="match status" value="1"/>
</dbReference>
<sequence length="154" mass="18133">MSVKLHLSYFDNINNPHNSLIHDDPVRPHIPAYMRYAHNRGIFSLTYHDYFQPEAISCVAYMGHVPEGEDDLFDDKRAYDVAVFYTVWSYPRSVNGAGRKLINTAVDHIRWFKPFVKRVVTLSPKTEMARRFHTLNGAFEFRENETTINYEYKI</sequence>
<reference evidence="1" key="1">
    <citation type="submission" date="2020-04" db="EMBL/GenBank/DDBJ databases">
        <authorList>
            <person name="Chiriac C."/>
            <person name="Salcher M."/>
            <person name="Ghai R."/>
            <person name="Kavagutti S V."/>
        </authorList>
    </citation>
    <scope>NUCLEOTIDE SEQUENCE</scope>
</reference>
<evidence type="ECO:0000313" key="1">
    <source>
        <dbReference type="EMBL" id="CAB4140767.1"/>
    </source>
</evidence>
<name>A0A6J5M5K9_9CAUD</name>
<accession>A0A6J5M5K9</accession>
<organism evidence="1">
    <name type="scientific">uncultured Caudovirales phage</name>
    <dbReference type="NCBI Taxonomy" id="2100421"/>
    <lineage>
        <taxon>Viruses</taxon>
        <taxon>Duplodnaviria</taxon>
        <taxon>Heunggongvirae</taxon>
        <taxon>Uroviricota</taxon>
        <taxon>Caudoviricetes</taxon>
        <taxon>Peduoviridae</taxon>
        <taxon>Maltschvirus</taxon>
        <taxon>Maltschvirus maltsch</taxon>
    </lineage>
</organism>
<gene>
    <name evidence="1" type="ORF">UFOVP395_102</name>
</gene>
<proteinExistence type="predicted"/>
<dbReference type="InterPro" id="IPR042303">
    <property type="entry name" value="Malonyl_CoA_deC_C_sf"/>
</dbReference>